<organism evidence="1">
    <name type="scientific">Aegilops tauschii</name>
    <name type="common">Tausch's goatgrass</name>
    <name type="synonym">Aegilops squarrosa</name>
    <dbReference type="NCBI Taxonomy" id="37682"/>
    <lineage>
        <taxon>Eukaryota</taxon>
        <taxon>Viridiplantae</taxon>
        <taxon>Streptophyta</taxon>
        <taxon>Embryophyta</taxon>
        <taxon>Tracheophyta</taxon>
        <taxon>Spermatophyta</taxon>
        <taxon>Magnoliopsida</taxon>
        <taxon>Liliopsida</taxon>
        <taxon>Poales</taxon>
        <taxon>Poaceae</taxon>
        <taxon>BOP clade</taxon>
        <taxon>Pooideae</taxon>
        <taxon>Triticodae</taxon>
        <taxon>Triticeae</taxon>
        <taxon>Triticinae</taxon>
        <taxon>Aegilops</taxon>
    </lineage>
</organism>
<dbReference type="Pfam" id="PF01535">
    <property type="entry name" value="PPR"/>
    <property type="match status" value="3"/>
</dbReference>
<evidence type="ECO:0000313" key="1">
    <source>
        <dbReference type="EnsemblPlants" id="EMT21526"/>
    </source>
</evidence>
<dbReference type="PANTHER" id="PTHR47926">
    <property type="entry name" value="PENTATRICOPEPTIDE REPEAT-CONTAINING PROTEIN"/>
    <property type="match status" value="1"/>
</dbReference>
<name>M8CEC5_AEGTA</name>
<dbReference type="InterPro" id="IPR002885">
    <property type="entry name" value="PPR_rpt"/>
</dbReference>
<dbReference type="AlphaFoldDB" id="M8CEC5"/>
<dbReference type="PROSITE" id="PS51375">
    <property type="entry name" value="PPR"/>
    <property type="match status" value="1"/>
</dbReference>
<accession>M8CEC5</accession>
<dbReference type="InterPro" id="IPR011990">
    <property type="entry name" value="TPR-like_helical_dom_sf"/>
</dbReference>
<protein>
    <submittedName>
        <fullName evidence="1">Pentatricopeptide repeat-containing protein</fullName>
    </submittedName>
</protein>
<dbReference type="InterPro" id="IPR046960">
    <property type="entry name" value="PPR_At4g14850-like_plant"/>
</dbReference>
<dbReference type="FunFam" id="1.25.40.10:FF:000158">
    <property type="entry name" value="pentatricopeptide repeat-containing protein At2g33680"/>
    <property type="match status" value="1"/>
</dbReference>
<dbReference type="GO" id="GO:0099402">
    <property type="term" value="P:plant organ development"/>
    <property type="evidence" value="ECO:0007669"/>
    <property type="project" value="UniProtKB-ARBA"/>
</dbReference>
<dbReference type="GO" id="GO:0009451">
    <property type="term" value="P:RNA modification"/>
    <property type="evidence" value="ECO:0007669"/>
    <property type="project" value="InterPro"/>
</dbReference>
<dbReference type="PANTHER" id="PTHR47926:SF464">
    <property type="entry name" value="DYW DOMAIN-CONTAINING PROTEIN"/>
    <property type="match status" value="1"/>
</dbReference>
<proteinExistence type="predicted"/>
<dbReference type="Gene3D" id="1.25.40.10">
    <property type="entry name" value="Tetratricopeptide repeat domain"/>
    <property type="match status" value="2"/>
</dbReference>
<sequence length="290" mass="31797">MYSRSRLPDAAHHLFDEIPVAYRDPVCYSSTIVGLAKNGRRQESLSVFVGMRSNVVASTRNALSGLWDSCACIGDSTGWECVCGNRAAGCIWEGRVVEDARKVFEGLGDDGNLITWNVMLAVHAQQGDVQTVNGLFQEMMDSYFEPDGLTFLALLTPCSNAGVAREADFWLKAMHSKYKVNPGLEHYTCVIGGMARAGRLEDADIIASAIACKPDAAVWRTLLTGCVVHRKADMAGIMEQCLLKIDAKDNSAYVMLANVDSTTVRKDEVAEAWTAMRDFGIRKEVRSKLD</sequence>
<dbReference type="GO" id="GO:0003723">
    <property type="term" value="F:RNA binding"/>
    <property type="evidence" value="ECO:0007669"/>
    <property type="project" value="InterPro"/>
</dbReference>
<reference evidence="1" key="1">
    <citation type="submission" date="2015-06" db="UniProtKB">
        <authorList>
            <consortium name="EnsemblPlants"/>
        </authorList>
    </citation>
    <scope>IDENTIFICATION</scope>
</reference>
<dbReference type="NCBIfam" id="TIGR00756">
    <property type="entry name" value="PPR"/>
    <property type="match status" value="1"/>
</dbReference>
<dbReference type="EnsemblPlants" id="EMT21526">
    <property type="protein sequence ID" value="EMT21526"/>
    <property type="gene ID" value="F775_20083"/>
</dbReference>